<evidence type="ECO:0000313" key="3">
    <source>
        <dbReference type="Proteomes" id="UP000284842"/>
    </source>
</evidence>
<sequence>MLNYVGYNRTHTLLAPPPPHAPPPPGLCCYIHLSLFAPPAYVSYLVAYSTGQAKLEPVREVMIIKETPAPAICIPSDDGHSRISAPDADTSPSPSRSPSTPPSTKPISLHTLTLDYVNFTSLSTSLLSSSSSQTLFDVTTLKELRVAHFHDPAAIEQLLKSCGPSLECLHLKPGSWR</sequence>
<feature type="non-terminal residue" evidence="2">
    <location>
        <position position="177"/>
    </location>
</feature>
<name>A0A409XBM0_9AGAR</name>
<dbReference type="AlphaFoldDB" id="A0A409XBM0"/>
<evidence type="ECO:0000256" key="1">
    <source>
        <dbReference type="SAM" id="MobiDB-lite"/>
    </source>
</evidence>
<organism evidence="2 3">
    <name type="scientific">Panaeolus cyanescens</name>
    <dbReference type="NCBI Taxonomy" id="181874"/>
    <lineage>
        <taxon>Eukaryota</taxon>
        <taxon>Fungi</taxon>
        <taxon>Dikarya</taxon>
        <taxon>Basidiomycota</taxon>
        <taxon>Agaricomycotina</taxon>
        <taxon>Agaricomycetes</taxon>
        <taxon>Agaricomycetidae</taxon>
        <taxon>Agaricales</taxon>
        <taxon>Agaricineae</taxon>
        <taxon>Galeropsidaceae</taxon>
        <taxon>Panaeolus</taxon>
    </lineage>
</organism>
<reference evidence="2 3" key="1">
    <citation type="journal article" date="2018" name="Evol. Lett.">
        <title>Horizontal gene cluster transfer increased hallucinogenic mushroom diversity.</title>
        <authorList>
            <person name="Reynolds H.T."/>
            <person name="Vijayakumar V."/>
            <person name="Gluck-Thaler E."/>
            <person name="Korotkin H.B."/>
            <person name="Matheny P.B."/>
            <person name="Slot J.C."/>
        </authorList>
    </citation>
    <scope>NUCLEOTIDE SEQUENCE [LARGE SCALE GENOMIC DNA]</scope>
    <source>
        <strain evidence="2 3">2629</strain>
    </source>
</reference>
<dbReference type="EMBL" id="NHTK01004119">
    <property type="protein sequence ID" value="PPQ88145.1"/>
    <property type="molecule type" value="Genomic_DNA"/>
</dbReference>
<proteinExistence type="predicted"/>
<dbReference type="STRING" id="181874.A0A409XBM0"/>
<dbReference type="Proteomes" id="UP000284842">
    <property type="component" value="Unassembled WGS sequence"/>
</dbReference>
<gene>
    <name evidence="2" type="ORF">CVT24_000319</name>
</gene>
<protein>
    <submittedName>
        <fullName evidence="2">Uncharacterized protein</fullName>
    </submittedName>
</protein>
<dbReference type="OrthoDB" id="3070253at2759"/>
<feature type="region of interest" description="Disordered" evidence="1">
    <location>
        <begin position="83"/>
        <end position="105"/>
    </location>
</feature>
<accession>A0A409XBM0</accession>
<evidence type="ECO:0000313" key="2">
    <source>
        <dbReference type="EMBL" id="PPQ88145.1"/>
    </source>
</evidence>
<feature type="compositionally biased region" description="Low complexity" evidence="1">
    <location>
        <begin position="84"/>
        <end position="98"/>
    </location>
</feature>
<comment type="caution">
    <text evidence="2">The sequence shown here is derived from an EMBL/GenBank/DDBJ whole genome shotgun (WGS) entry which is preliminary data.</text>
</comment>
<dbReference type="InParanoid" id="A0A409XBM0"/>
<keyword evidence="3" id="KW-1185">Reference proteome</keyword>